<reference evidence="2" key="2">
    <citation type="journal article" date="2015" name="Data Brief">
        <title>Shoot transcriptome of the giant reed, Arundo donax.</title>
        <authorList>
            <person name="Barrero R.A."/>
            <person name="Guerrero F.D."/>
            <person name="Moolhuijzen P."/>
            <person name="Goolsby J.A."/>
            <person name="Tidwell J."/>
            <person name="Bellgard S.E."/>
            <person name="Bellgard M.I."/>
        </authorList>
    </citation>
    <scope>NUCLEOTIDE SEQUENCE</scope>
    <source>
        <tissue evidence="2">Shoot tissue taken approximately 20 cm above the soil surface</tissue>
    </source>
</reference>
<evidence type="ECO:0000256" key="1">
    <source>
        <dbReference type="SAM" id="MobiDB-lite"/>
    </source>
</evidence>
<sequence length="37" mass="3763">MDSKHSSSSSILSASMSWSCPPSSPCLDGAIAANPRP</sequence>
<reference evidence="2" key="1">
    <citation type="submission" date="2014-09" db="EMBL/GenBank/DDBJ databases">
        <authorList>
            <person name="Magalhaes I.L.F."/>
            <person name="Oliveira U."/>
            <person name="Santos F.R."/>
            <person name="Vidigal T.H.D.A."/>
            <person name="Brescovit A.D."/>
            <person name="Santos A.J."/>
        </authorList>
    </citation>
    <scope>NUCLEOTIDE SEQUENCE</scope>
    <source>
        <tissue evidence="2">Shoot tissue taken approximately 20 cm above the soil surface</tissue>
    </source>
</reference>
<evidence type="ECO:0000313" key="2">
    <source>
        <dbReference type="EMBL" id="JAE13211.1"/>
    </source>
</evidence>
<accession>A0A0A9FSB3</accession>
<proteinExistence type="predicted"/>
<feature type="region of interest" description="Disordered" evidence="1">
    <location>
        <begin position="1"/>
        <end position="37"/>
    </location>
</feature>
<protein>
    <submittedName>
        <fullName evidence="2">Uncharacterized protein</fullName>
    </submittedName>
</protein>
<dbReference type="AlphaFoldDB" id="A0A0A9FSB3"/>
<dbReference type="EMBL" id="GBRH01184685">
    <property type="protein sequence ID" value="JAE13211.1"/>
    <property type="molecule type" value="Transcribed_RNA"/>
</dbReference>
<feature type="compositionally biased region" description="Low complexity" evidence="1">
    <location>
        <begin position="1"/>
        <end position="21"/>
    </location>
</feature>
<organism evidence="2">
    <name type="scientific">Arundo donax</name>
    <name type="common">Giant reed</name>
    <name type="synonym">Donax arundinaceus</name>
    <dbReference type="NCBI Taxonomy" id="35708"/>
    <lineage>
        <taxon>Eukaryota</taxon>
        <taxon>Viridiplantae</taxon>
        <taxon>Streptophyta</taxon>
        <taxon>Embryophyta</taxon>
        <taxon>Tracheophyta</taxon>
        <taxon>Spermatophyta</taxon>
        <taxon>Magnoliopsida</taxon>
        <taxon>Liliopsida</taxon>
        <taxon>Poales</taxon>
        <taxon>Poaceae</taxon>
        <taxon>PACMAD clade</taxon>
        <taxon>Arundinoideae</taxon>
        <taxon>Arundineae</taxon>
        <taxon>Arundo</taxon>
    </lineage>
</organism>
<name>A0A0A9FSB3_ARUDO</name>